<keyword evidence="1" id="KW-0732">Signal</keyword>
<evidence type="ECO:0000313" key="2">
    <source>
        <dbReference type="EMBL" id="JAP81613.1"/>
    </source>
</evidence>
<proteinExistence type="predicted"/>
<dbReference type="EMBL" id="GEDV01006944">
    <property type="protein sequence ID" value="JAP81613.1"/>
    <property type="molecule type" value="Transcribed_RNA"/>
</dbReference>
<sequence>MSSFLLRVCLMMTAIGTLAYSKSHSTRKPIGTGIEVNVRVLYDDGVAPSASYTEDHNVGSQPIGKKFEEIFQKVQEKFKQENVLIKVNAPKVKPLKNKDIRVLLNGSTTELDGQRTLLQLVKTQKQHISRKNEIVYFFTKTGIFSQGREDDNLPIRRTNVQTRGTFCSTNVSAAVVMYYEKEPEDFPFRATALIFGSTREFSLKSEDFKYMNDTFARCTLNEPASQPEHHCTWNTAWVDRPSKIRNAPLQGLTRVAGSSAKWKPAILLTRRCYIGGG</sequence>
<name>A0A131YQS3_RHIAP</name>
<evidence type="ECO:0000256" key="1">
    <source>
        <dbReference type="SAM" id="SignalP"/>
    </source>
</evidence>
<accession>A0A131YQS3</accession>
<protein>
    <submittedName>
        <fullName evidence="2">28 kDa Metastriate family member</fullName>
    </submittedName>
</protein>
<organism evidence="2">
    <name type="scientific">Rhipicephalus appendiculatus</name>
    <name type="common">Brown ear tick</name>
    <dbReference type="NCBI Taxonomy" id="34631"/>
    <lineage>
        <taxon>Eukaryota</taxon>
        <taxon>Metazoa</taxon>
        <taxon>Ecdysozoa</taxon>
        <taxon>Arthropoda</taxon>
        <taxon>Chelicerata</taxon>
        <taxon>Arachnida</taxon>
        <taxon>Acari</taxon>
        <taxon>Parasitiformes</taxon>
        <taxon>Ixodida</taxon>
        <taxon>Ixodoidea</taxon>
        <taxon>Ixodidae</taxon>
        <taxon>Rhipicephalinae</taxon>
        <taxon>Rhipicephalus</taxon>
        <taxon>Rhipicephalus</taxon>
    </lineage>
</organism>
<feature type="chain" id="PRO_5007285715" evidence="1">
    <location>
        <begin position="20"/>
        <end position="277"/>
    </location>
</feature>
<reference evidence="2" key="1">
    <citation type="journal article" date="2016" name="Ticks Tick Borne Dis.">
        <title>De novo assembly and annotation of the salivary gland transcriptome of Rhipicephalus appendiculatus male and female ticks during blood feeding.</title>
        <authorList>
            <person name="de Castro M.H."/>
            <person name="de Klerk D."/>
            <person name="Pienaar R."/>
            <person name="Latif A.A."/>
            <person name="Rees D.J."/>
            <person name="Mans B.J."/>
        </authorList>
    </citation>
    <scope>NUCLEOTIDE SEQUENCE</scope>
    <source>
        <tissue evidence="2">Salivary glands</tissue>
    </source>
</reference>
<feature type="signal peptide" evidence="1">
    <location>
        <begin position="1"/>
        <end position="19"/>
    </location>
</feature>
<dbReference type="AlphaFoldDB" id="A0A131YQS3"/>